<feature type="compositionally biased region" description="Polar residues" evidence="1">
    <location>
        <begin position="132"/>
        <end position="141"/>
    </location>
</feature>
<keyword evidence="4" id="KW-1185">Reference proteome</keyword>
<feature type="non-terminal residue" evidence="3">
    <location>
        <position position="175"/>
    </location>
</feature>
<proteinExistence type="predicted"/>
<accession>A0A9W8AY93</accession>
<feature type="chain" id="PRO_5040974294" evidence="2">
    <location>
        <begin position="22"/>
        <end position="175"/>
    </location>
</feature>
<organism evidence="3 4">
    <name type="scientific">Dimargaris verticillata</name>
    <dbReference type="NCBI Taxonomy" id="2761393"/>
    <lineage>
        <taxon>Eukaryota</taxon>
        <taxon>Fungi</taxon>
        <taxon>Fungi incertae sedis</taxon>
        <taxon>Zoopagomycota</taxon>
        <taxon>Kickxellomycotina</taxon>
        <taxon>Dimargaritomycetes</taxon>
        <taxon>Dimargaritales</taxon>
        <taxon>Dimargaritaceae</taxon>
        <taxon>Dimargaris</taxon>
    </lineage>
</organism>
<evidence type="ECO:0000256" key="2">
    <source>
        <dbReference type="SAM" id="SignalP"/>
    </source>
</evidence>
<gene>
    <name evidence="3" type="ORF">H4R34_004730</name>
</gene>
<evidence type="ECO:0000313" key="3">
    <source>
        <dbReference type="EMBL" id="KAJ1974396.1"/>
    </source>
</evidence>
<keyword evidence="2" id="KW-0732">Signal</keyword>
<feature type="signal peptide" evidence="2">
    <location>
        <begin position="1"/>
        <end position="21"/>
    </location>
</feature>
<reference evidence="3" key="1">
    <citation type="submission" date="2022-07" db="EMBL/GenBank/DDBJ databases">
        <title>Phylogenomic reconstructions and comparative analyses of Kickxellomycotina fungi.</title>
        <authorList>
            <person name="Reynolds N.K."/>
            <person name="Stajich J.E."/>
            <person name="Barry K."/>
            <person name="Grigoriev I.V."/>
            <person name="Crous P."/>
            <person name="Smith M.E."/>
        </authorList>
    </citation>
    <scope>NUCLEOTIDE SEQUENCE</scope>
    <source>
        <strain evidence="3">RSA 567</strain>
    </source>
</reference>
<dbReference type="EMBL" id="JANBQB010000660">
    <property type="protein sequence ID" value="KAJ1974396.1"/>
    <property type="molecule type" value="Genomic_DNA"/>
</dbReference>
<comment type="caution">
    <text evidence="3">The sequence shown here is derived from an EMBL/GenBank/DDBJ whole genome shotgun (WGS) entry which is preliminary data.</text>
</comment>
<evidence type="ECO:0000313" key="4">
    <source>
        <dbReference type="Proteomes" id="UP001151582"/>
    </source>
</evidence>
<dbReference type="Proteomes" id="UP001151582">
    <property type="component" value="Unassembled WGS sequence"/>
</dbReference>
<dbReference type="AlphaFoldDB" id="A0A9W8AY93"/>
<sequence length="175" mass="18755">MQLVSIETLLVLGMLTLPAMSASLPVSQVSDVTSTRRLLHRRTDFFSKGNGEGSSGLLLSKANKAAMMAQEFPARSSFSTNARSMRTTQVDEDTQNAIGEDYAALSGAEQQISLKSLGSSPKSRLVPELNKVSPSLDNQAQPFADGGVSPSSRIEDPRAAPSFRLEPDIEEQLDA</sequence>
<protein>
    <submittedName>
        <fullName evidence="3">Uncharacterized protein</fullName>
    </submittedName>
</protein>
<feature type="region of interest" description="Disordered" evidence="1">
    <location>
        <begin position="116"/>
        <end position="175"/>
    </location>
</feature>
<evidence type="ECO:0000256" key="1">
    <source>
        <dbReference type="SAM" id="MobiDB-lite"/>
    </source>
</evidence>
<name>A0A9W8AY93_9FUNG</name>